<dbReference type="Proteomes" id="UP000027093">
    <property type="component" value="Chromosome"/>
</dbReference>
<sequence>MSPEHVSESIRQEILNFDKQLFTYGFEAKVTKRLFEELLVTEIHASEHNAMEKWLQEKVGQFYPNLSKGSIAKIVSNIYMILPEDPEIWGSVEGNYDHLSLEDSKRIVEGKRSEVDAVRKELEVFRQAVKELAHWKSDRLSESPWISKIPVKKWVTKQCLERIPKKLVDEQEIRENLRKLDLPEAEVLADKRFGKTTYSIPENAEEAAEIRNRFDNVELQRRYRRLLQPIARDVNKDFSVEIEVKDRMPSLARVWYHYRHFDSELPPQVTSTLEWISPSCLLHPQDHHRIESLRALLEIDLCPLF</sequence>
<organism evidence="1 2">
    <name type="scientific">Nitrososphaera viennensis EN76</name>
    <dbReference type="NCBI Taxonomy" id="926571"/>
    <lineage>
        <taxon>Archaea</taxon>
        <taxon>Nitrososphaerota</taxon>
        <taxon>Nitrososphaeria</taxon>
        <taxon>Nitrososphaerales</taxon>
        <taxon>Nitrososphaeraceae</taxon>
        <taxon>Nitrososphaera</taxon>
    </lineage>
</organism>
<reference evidence="1 2" key="1">
    <citation type="journal article" date="2014" name="Int. J. Syst. Evol. Microbiol.">
        <title>Nitrososphaera viennensis gen. nov., sp. nov., an aerobic and mesophilic, ammonia-oxidizing archaeon from soil and a member of the archaeal phylum Thaumarchaeota.</title>
        <authorList>
            <person name="Stieglmeier M."/>
            <person name="Klingl A."/>
            <person name="Alves R.J."/>
            <person name="Rittmann S.K."/>
            <person name="Melcher M."/>
            <person name="Leisch N."/>
            <person name="Schleper C."/>
        </authorList>
    </citation>
    <scope>NUCLEOTIDE SEQUENCE [LARGE SCALE GENOMIC DNA]</scope>
    <source>
        <strain evidence="1">EN76</strain>
    </source>
</reference>
<dbReference type="HOGENOM" id="CLU_910954_0_0_2"/>
<gene>
    <name evidence="1" type="ORF">NVIE_011990</name>
</gene>
<dbReference type="GeneID" id="74946460"/>
<name>A0A060HQK4_9ARCH</name>
<keyword evidence="2" id="KW-1185">Reference proteome</keyword>
<evidence type="ECO:0000313" key="2">
    <source>
        <dbReference type="Proteomes" id="UP000027093"/>
    </source>
</evidence>
<accession>A0A060HQK4</accession>
<dbReference type="KEGG" id="nvn:NVIE_011990"/>
<dbReference type="EMBL" id="CP007536">
    <property type="protein sequence ID" value="AIC15432.1"/>
    <property type="molecule type" value="Genomic_DNA"/>
</dbReference>
<evidence type="ECO:0000313" key="1">
    <source>
        <dbReference type="EMBL" id="AIC15432.1"/>
    </source>
</evidence>
<proteinExistence type="predicted"/>
<dbReference type="RefSeq" id="WP_075054436.1">
    <property type="nucleotide sequence ID" value="NZ_CP007536.1"/>
</dbReference>
<dbReference type="AlphaFoldDB" id="A0A060HQK4"/>
<protein>
    <submittedName>
        <fullName evidence="1">Uncharacterized protein</fullName>
    </submittedName>
</protein>
<dbReference type="STRING" id="926571.NVIE_011990"/>